<evidence type="ECO:0000256" key="1">
    <source>
        <dbReference type="SAM" id="MobiDB-lite"/>
    </source>
</evidence>
<gene>
    <name evidence="4" type="ORF">E3O32_07950</name>
</gene>
<dbReference type="EMBL" id="SOFM01000021">
    <property type="protein sequence ID" value="TFC04638.1"/>
    <property type="molecule type" value="Genomic_DNA"/>
</dbReference>
<sequence>MNQNSGPRHPRVEATRKRVLVVLACAIAVAGVPATAAVAGTLGASPLVRASSIGSPFAGADADGPPCNGVPGSAQVGTNFPGTELEPSVAVNPANEDNLVGGWQQDRWSDGGSNATYYGYSTNGGDTWQPSRTQPAFSRCTGGTVANGGDYERSTDPWVSVSPDGSAYAFSLSFNQTLSGENALLVSKSTDGGATWGPNAVLKRDTDLNVFNDKNSITADPTSSRYVYAVWDRLEFPVERASRVAGEHAIGYHGPTWFSRTTDGGATWEAARKIFDPGTINQTIGSEIVVTGTEDLVNGFDLIYNFKNAKKVRGDNVAIQRSADRGSTWSAPTIVDKLNSVGVTDPTFGSPVRTGDIIPSWATDPRPGHQEVYAAWQDARSTGNARDQIAFAKSTDGGASWGTVSYAINTVHSSPAFTPRVHVLPDGSIGVLYYDFRNDDAGIPLVTSTWLLHSHDGGATWQETRVGADFDMSSGARARGYFAGDYEGLTHSKGDFLTFFTQMNGAGANPPGSISPRPASDIFASRVG</sequence>
<feature type="chain" id="PRO_5020997207" evidence="2">
    <location>
        <begin position="37"/>
        <end position="528"/>
    </location>
</feature>
<organism evidence="4 5">
    <name type="scientific">Cryobacterium mannosilyticum</name>
    <dbReference type="NCBI Taxonomy" id="1259190"/>
    <lineage>
        <taxon>Bacteria</taxon>
        <taxon>Bacillati</taxon>
        <taxon>Actinomycetota</taxon>
        <taxon>Actinomycetes</taxon>
        <taxon>Micrococcales</taxon>
        <taxon>Microbacteriaceae</taxon>
        <taxon>Cryobacterium</taxon>
    </lineage>
</organism>
<evidence type="ECO:0000259" key="3">
    <source>
        <dbReference type="Pfam" id="PF13088"/>
    </source>
</evidence>
<comment type="caution">
    <text evidence="4">The sequence shown here is derived from an EMBL/GenBank/DDBJ whole genome shotgun (WGS) entry which is preliminary data.</text>
</comment>
<evidence type="ECO:0000313" key="5">
    <source>
        <dbReference type="Proteomes" id="UP000297643"/>
    </source>
</evidence>
<proteinExistence type="predicted"/>
<dbReference type="Pfam" id="PF13088">
    <property type="entry name" value="BNR_2"/>
    <property type="match status" value="1"/>
</dbReference>
<name>A0A4R8W9G1_9MICO</name>
<evidence type="ECO:0000313" key="4">
    <source>
        <dbReference type="EMBL" id="TFC04638.1"/>
    </source>
</evidence>
<protein>
    <submittedName>
        <fullName evidence="4">Exo-alpha-sialidase</fullName>
    </submittedName>
</protein>
<dbReference type="InterPro" id="IPR011040">
    <property type="entry name" value="Sialidase"/>
</dbReference>
<reference evidence="4 5" key="1">
    <citation type="submission" date="2019-03" db="EMBL/GenBank/DDBJ databases">
        <title>Genomics of glacier-inhabiting Cryobacterium strains.</title>
        <authorList>
            <person name="Liu Q."/>
            <person name="Xin Y.-H."/>
        </authorList>
    </citation>
    <scope>NUCLEOTIDE SEQUENCE [LARGE SCALE GENOMIC DNA]</scope>
    <source>
        <strain evidence="4 5">RHLT2-21</strain>
    </source>
</reference>
<dbReference type="Gene3D" id="2.120.10.10">
    <property type="match status" value="3"/>
</dbReference>
<feature type="domain" description="Sialidase" evidence="3">
    <location>
        <begin position="257"/>
        <end position="476"/>
    </location>
</feature>
<keyword evidence="2" id="KW-0732">Signal</keyword>
<accession>A0A4R8W9G1</accession>
<feature type="signal peptide" evidence="2">
    <location>
        <begin position="1"/>
        <end position="36"/>
    </location>
</feature>
<dbReference type="Proteomes" id="UP000297643">
    <property type="component" value="Unassembled WGS sequence"/>
</dbReference>
<feature type="region of interest" description="Disordered" evidence="1">
    <location>
        <begin position="508"/>
        <end position="528"/>
    </location>
</feature>
<evidence type="ECO:0000256" key="2">
    <source>
        <dbReference type="SAM" id="SignalP"/>
    </source>
</evidence>
<dbReference type="SUPFAM" id="SSF50939">
    <property type="entry name" value="Sialidases"/>
    <property type="match status" value="2"/>
</dbReference>
<dbReference type="CDD" id="cd15482">
    <property type="entry name" value="Sialidase_non-viral"/>
    <property type="match status" value="1"/>
</dbReference>
<feature type="region of interest" description="Disordered" evidence="1">
    <location>
        <begin position="64"/>
        <end position="106"/>
    </location>
</feature>
<keyword evidence="5" id="KW-1185">Reference proteome</keyword>
<dbReference type="InterPro" id="IPR036278">
    <property type="entry name" value="Sialidase_sf"/>
</dbReference>
<dbReference type="AlphaFoldDB" id="A0A4R8W9G1"/>